<dbReference type="AlphaFoldDB" id="A0A9J6ZS01"/>
<keyword evidence="2" id="KW-1185">Reference proteome</keyword>
<dbReference type="PANTHER" id="PTHR35532:SF5">
    <property type="entry name" value="CARBOHYDRATE-BINDING DOMAIN-CONTAINING PROTEIN"/>
    <property type="match status" value="1"/>
</dbReference>
<accession>A0A9J6ZS01</accession>
<organism evidence="1 2">
    <name type="scientific">Xiashengella succiniciproducens</name>
    <dbReference type="NCBI Taxonomy" id="2949635"/>
    <lineage>
        <taxon>Bacteria</taxon>
        <taxon>Pseudomonadati</taxon>
        <taxon>Bacteroidota</taxon>
        <taxon>Bacteroidia</taxon>
        <taxon>Marinilabiliales</taxon>
        <taxon>Marinilabiliaceae</taxon>
        <taxon>Xiashengella</taxon>
    </lineage>
</organism>
<dbReference type="PROSITE" id="PS51257">
    <property type="entry name" value="PROKAR_LIPOPROTEIN"/>
    <property type="match status" value="1"/>
</dbReference>
<evidence type="ECO:0000313" key="2">
    <source>
        <dbReference type="Proteomes" id="UP001056426"/>
    </source>
</evidence>
<name>A0A9J6ZS01_9BACT</name>
<dbReference type="RefSeq" id="WP_250724535.1">
    <property type="nucleotide sequence ID" value="NZ_CP098400.1"/>
</dbReference>
<gene>
    <name evidence="1" type="ORF">M9189_03310</name>
</gene>
<dbReference type="Proteomes" id="UP001056426">
    <property type="component" value="Chromosome"/>
</dbReference>
<dbReference type="PANTHER" id="PTHR35532">
    <property type="entry name" value="SIMILAR TO POLYHYDROXYALKANOATE DEPOLYMERASE"/>
    <property type="match status" value="1"/>
</dbReference>
<sequence>MKTLAQKHSLDSCKISHISRHVGMLLLFVVSLSACSKWSDETNRALKLAGENRAELEKVLQHYSEVDPNSQKLKAAEFLISNMDVHYGYKSASWDQFQQELADLFSREDNFELLEEGMSRLYEKYQMLLRDIRYESDLRTVTADFLIYNIEKAFESWSGPYANQLSFDEFCEYLLPYRAANEPISDWRREFEENYIPELYDRAAVRKDSLSAEDLCNLIKSYPYGNLSIVGGRLPDYNSYLLSILRMGSCKHYCSQAILASRCLGVPVALDYTPQWATRSLGHEWNVLICDSKRPLSFGIGDDCALGEHVERIPDRKAPKVYRQTFSKQKESLMMLRGNEEIPGSLSSPCMKDVTDLYYDCTSITVDFDFRPPGKNKFAYLAVFDNKEWIPVAWARVKGGRATFSKINKEIMYLPGYFSEGRFIPAADPIMVDSLGNSIPVRFDAVNKQTVVLYRKYQNALVEGKCEDMTGGRFQVANKPDFSDAVDIAVIDELPESCYHIIKPETEGSYKYFRYLARSGALGTIAELEVYELDKKLSGKIIGTEQDIPYFTKEKAFDGDPLTSFNKWGMDEVWLGLEFDSPKKITKLVYLPGNDDNCIRDGELYELFYWDKTWKSLGQQYGSAETYRLSYENVPSGALFLLRNHTKGVEERIFTYENNKQVWW</sequence>
<reference evidence="1" key="1">
    <citation type="submission" date="2022-05" db="EMBL/GenBank/DDBJ databases">
        <authorList>
            <person name="Sun X."/>
        </authorList>
    </citation>
    <scope>NUCLEOTIDE SEQUENCE</scope>
    <source>
        <strain evidence="1">Ai-910</strain>
    </source>
</reference>
<proteinExistence type="predicted"/>
<reference evidence="1" key="2">
    <citation type="submission" date="2022-06" db="EMBL/GenBank/DDBJ databases">
        <title>Xiashengella guii gen. nov. sp. nov., a bacterium isolated form anaerobic digestion tank.</title>
        <authorList>
            <person name="Huang H."/>
        </authorList>
    </citation>
    <scope>NUCLEOTIDE SEQUENCE</scope>
    <source>
        <strain evidence="1">Ai-910</strain>
    </source>
</reference>
<dbReference type="KEGG" id="alkq:M9189_03310"/>
<dbReference type="Gene3D" id="2.60.120.260">
    <property type="entry name" value="Galactose-binding domain-like"/>
    <property type="match status" value="2"/>
</dbReference>
<dbReference type="EMBL" id="CP098400">
    <property type="protein sequence ID" value="URW80382.1"/>
    <property type="molecule type" value="Genomic_DNA"/>
</dbReference>
<evidence type="ECO:0000313" key="1">
    <source>
        <dbReference type="EMBL" id="URW80382.1"/>
    </source>
</evidence>
<protein>
    <submittedName>
        <fullName evidence="1">Discoidin domain-containing protein</fullName>
    </submittedName>
</protein>